<reference evidence="2" key="1">
    <citation type="journal article" date="2020" name="mSystems">
        <title>Genome- and Community-Level Interaction Insights into Carbon Utilization and Element Cycling Functions of Hydrothermarchaeota in Hydrothermal Sediment.</title>
        <authorList>
            <person name="Zhou Z."/>
            <person name="Liu Y."/>
            <person name="Xu W."/>
            <person name="Pan J."/>
            <person name="Luo Z.H."/>
            <person name="Li M."/>
        </authorList>
    </citation>
    <scope>NUCLEOTIDE SEQUENCE [LARGE SCALE GENOMIC DNA]</scope>
    <source>
        <strain evidence="2">SpSt-776</strain>
    </source>
</reference>
<sequence>MKKCLASARPAGGALLLALFVGMLLTASWSLSGPAQPNPPTAWNPANLAKINPAHNPLIFAVLADSRDSRGIFGQVLQQMAADPELTFAIHLGDIASQGKPREFYQFFDQIRQFLRIPLVAAPGNHDLDRSSGPSRKTYESLFGPPYYSFAIGRTCFLVLDNADAHGLSGEQFAWLEAELTKAQAFQHRLVFMHVPLFDPRHKGKPHAMAEAQGRRLAELFQRQGVHHIFAGHIHGYFAGEWQGIPFTITGGAGAPLQGADPEHYFYHYLKVRVDGDKLDVRVQRVEVPVESPSLTP</sequence>
<dbReference type="PANTHER" id="PTHR43143">
    <property type="entry name" value="METALLOPHOSPHOESTERASE, CALCINEURIN SUPERFAMILY"/>
    <property type="match status" value="1"/>
</dbReference>
<dbReference type="InterPro" id="IPR004843">
    <property type="entry name" value="Calcineurin-like_PHP"/>
</dbReference>
<dbReference type="AlphaFoldDB" id="A0A7C3SKH0"/>
<dbReference type="InterPro" id="IPR051918">
    <property type="entry name" value="STPP_CPPED1"/>
</dbReference>
<comment type="caution">
    <text evidence="2">The sequence shown here is derived from an EMBL/GenBank/DDBJ whole genome shotgun (WGS) entry which is preliminary data.</text>
</comment>
<dbReference type="SUPFAM" id="SSF56300">
    <property type="entry name" value="Metallo-dependent phosphatases"/>
    <property type="match status" value="1"/>
</dbReference>
<dbReference type="EMBL" id="DTHB01000041">
    <property type="protein sequence ID" value="HGB14547.1"/>
    <property type="molecule type" value="Genomic_DNA"/>
</dbReference>
<organism evidence="2">
    <name type="scientific">Desulfobacca acetoxidans</name>
    <dbReference type="NCBI Taxonomy" id="60893"/>
    <lineage>
        <taxon>Bacteria</taxon>
        <taxon>Pseudomonadati</taxon>
        <taxon>Thermodesulfobacteriota</taxon>
        <taxon>Desulfobaccia</taxon>
        <taxon>Desulfobaccales</taxon>
        <taxon>Desulfobaccaceae</taxon>
        <taxon>Desulfobacca</taxon>
    </lineage>
</organism>
<proteinExistence type="predicted"/>
<gene>
    <name evidence="2" type="ORF">ENV62_04845</name>
</gene>
<name>A0A7C3SKH0_9BACT</name>
<evidence type="ECO:0000313" key="2">
    <source>
        <dbReference type="EMBL" id="HGB14547.1"/>
    </source>
</evidence>
<dbReference type="GO" id="GO:0016787">
    <property type="term" value="F:hydrolase activity"/>
    <property type="evidence" value="ECO:0007669"/>
    <property type="project" value="InterPro"/>
</dbReference>
<accession>A0A7C3SKH0</accession>
<dbReference type="Gene3D" id="3.60.21.10">
    <property type="match status" value="1"/>
</dbReference>
<dbReference type="PANTHER" id="PTHR43143:SF1">
    <property type="entry name" value="SERINE_THREONINE-PROTEIN PHOSPHATASE CPPED1"/>
    <property type="match status" value="1"/>
</dbReference>
<dbReference type="InterPro" id="IPR029052">
    <property type="entry name" value="Metallo-depent_PP-like"/>
</dbReference>
<evidence type="ECO:0000259" key="1">
    <source>
        <dbReference type="Pfam" id="PF00149"/>
    </source>
</evidence>
<protein>
    <recommendedName>
        <fullName evidence="1">Calcineurin-like phosphoesterase domain-containing protein</fullName>
    </recommendedName>
</protein>
<feature type="domain" description="Calcineurin-like phosphoesterase" evidence="1">
    <location>
        <begin position="61"/>
        <end position="237"/>
    </location>
</feature>
<dbReference type="Pfam" id="PF00149">
    <property type="entry name" value="Metallophos"/>
    <property type="match status" value="1"/>
</dbReference>